<sequence length="161" mass="18352">MPFVCEFYAPAKLVYTIGYGTITFLELCQHFEELSQDSRYDRPMNKIVRYAHNQVVQLSLEESRSLPAVKKRYHRYFVGERSAMIAPTDLEFGLARMHMSYTDEAGVETRPVRTLTEALAWLELDPSADSALAAWLEDVETRVVKPIMAATVRNNSTDRAG</sequence>
<evidence type="ECO:0000313" key="2">
    <source>
        <dbReference type="Proteomes" id="UP000738431"/>
    </source>
</evidence>
<reference evidence="1 2" key="1">
    <citation type="submission" date="2021-08" db="EMBL/GenBank/DDBJ databases">
        <authorList>
            <person name="Zhang D."/>
            <person name="Zhang A."/>
            <person name="Wang L."/>
        </authorList>
    </citation>
    <scope>NUCLEOTIDE SEQUENCE [LARGE SCALE GENOMIC DNA]</scope>
    <source>
        <strain evidence="1 2">WL0086</strain>
    </source>
</reference>
<dbReference type="RefSeq" id="WP_221029153.1">
    <property type="nucleotide sequence ID" value="NZ_CP139781.1"/>
</dbReference>
<dbReference type="Proteomes" id="UP000738431">
    <property type="component" value="Chromosome"/>
</dbReference>
<accession>A0ABZ1C7X8</accession>
<keyword evidence="2" id="KW-1185">Reference proteome</keyword>
<gene>
    <name evidence="1" type="ORF">K1X11_000190</name>
</gene>
<proteinExistence type="predicted"/>
<organism evidence="1 2">
    <name type="scientific">Actomonas aquatica</name>
    <dbReference type="NCBI Taxonomy" id="2866162"/>
    <lineage>
        <taxon>Bacteria</taxon>
        <taxon>Pseudomonadati</taxon>
        <taxon>Verrucomicrobiota</taxon>
        <taxon>Opitutia</taxon>
        <taxon>Opitutales</taxon>
        <taxon>Opitutaceae</taxon>
        <taxon>Actomonas</taxon>
    </lineage>
</organism>
<evidence type="ECO:0000313" key="1">
    <source>
        <dbReference type="EMBL" id="WRQ87806.1"/>
    </source>
</evidence>
<dbReference type="EMBL" id="CP139781">
    <property type="protein sequence ID" value="WRQ87806.1"/>
    <property type="molecule type" value="Genomic_DNA"/>
</dbReference>
<evidence type="ECO:0008006" key="3">
    <source>
        <dbReference type="Google" id="ProtNLM"/>
    </source>
</evidence>
<reference evidence="1 2" key="2">
    <citation type="submission" date="2023-12" db="EMBL/GenBank/DDBJ databases">
        <title>Description of an unclassified Opitutus bacterium of Verrucomicrobiota.</title>
        <authorList>
            <person name="Zhang D.-F."/>
        </authorList>
    </citation>
    <scope>NUCLEOTIDE SEQUENCE [LARGE SCALE GENOMIC DNA]</scope>
    <source>
        <strain evidence="1 2">WL0086</strain>
    </source>
</reference>
<protein>
    <recommendedName>
        <fullName evidence="3">WYL domain-containing protein</fullName>
    </recommendedName>
</protein>
<name>A0ABZ1C7X8_9BACT</name>